<accession>A0A6P3YW66</accession>
<dbReference type="GO" id="GO:0005874">
    <property type="term" value="C:microtubule"/>
    <property type="evidence" value="ECO:0007669"/>
    <property type="project" value="UniProtKB-KW"/>
</dbReference>
<reference evidence="7" key="1">
    <citation type="submission" date="2025-08" db="UniProtKB">
        <authorList>
            <consortium name="RefSeq"/>
        </authorList>
    </citation>
    <scope>IDENTIFICATION</scope>
    <source>
        <tissue evidence="7">Seedling</tissue>
    </source>
</reference>
<dbReference type="Pfam" id="PF00225">
    <property type="entry name" value="Kinesin"/>
    <property type="match status" value="1"/>
</dbReference>
<dbReference type="Gene3D" id="3.40.850.10">
    <property type="entry name" value="Kinesin motor domain"/>
    <property type="match status" value="1"/>
</dbReference>
<comment type="similarity">
    <text evidence="2">Belongs to the TRAFAC class myosin-kinesin ATPase superfamily. Kinesin family.</text>
</comment>
<evidence type="ECO:0000259" key="5">
    <source>
        <dbReference type="PROSITE" id="PS50067"/>
    </source>
</evidence>
<dbReference type="PANTHER" id="PTHR24115:SF416">
    <property type="entry name" value="KINESIN-LIKE PROTEIN KIN-10A"/>
    <property type="match status" value="1"/>
</dbReference>
<dbReference type="GO" id="GO:0008017">
    <property type="term" value="F:microtubule binding"/>
    <property type="evidence" value="ECO:0007669"/>
    <property type="project" value="InterPro"/>
</dbReference>
<feature type="coiled-coil region" evidence="3">
    <location>
        <begin position="423"/>
        <end position="459"/>
    </location>
</feature>
<dbReference type="InterPro" id="IPR027417">
    <property type="entry name" value="P-loop_NTPase"/>
</dbReference>
<evidence type="ECO:0000256" key="3">
    <source>
        <dbReference type="SAM" id="Coils"/>
    </source>
</evidence>
<feature type="region of interest" description="Disordered" evidence="4">
    <location>
        <begin position="1"/>
        <end position="52"/>
    </location>
</feature>
<organism evidence="6 7">
    <name type="scientific">Ziziphus jujuba</name>
    <name type="common">Chinese jujube</name>
    <name type="synonym">Ziziphus sativa</name>
    <dbReference type="NCBI Taxonomy" id="326968"/>
    <lineage>
        <taxon>Eukaryota</taxon>
        <taxon>Viridiplantae</taxon>
        <taxon>Streptophyta</taxon>
        <taxon>Embryophyta</taxon>
        <taxon>Tracheophyta</taxon>
        <taxon>Spermatophyta</taxon>
        <taxon>Magnoliopsida</taxon>
        <taxon>eudicotyledons</taxon>
        <taxon>Gunneridae</taxon>
        <taxon>Pentapetalae</taxon>
        <taxon>rosids</taxon>
        <taxon>fabids</taxon>
        <taxon>Rosales</taxon>
        <taxon>Rhamnaceae</taxon>
        <taxon>Paliureae</taxon>
        <taxon>Ziziphus</taxon>
    </lineage>
</organism>
<dbReference type="GO" id="GO:0016887">
    <property type="term" value="F:ATP hydrolysis activity"/>
    <property type="evidence" value="ECO:0007669"/>
    <property type="project" value="TreeGrafter"/>
</dbReference>
<evidence type="ECO:0000256" key="1">
    <source>
        <dbReference type="ARBA" id="ARBA00023175"/>
    </source>
</evidence>
<proteinExistence type="inferred from homology"/>
<dbReference type="SMART" id="SM00129">
    <property type="entry name" value="KISc"/>
    <property type="match status" value="1"/>
</dbReference>
<dbReference type="AlphaFoldDB" id="A0A6P3YW66"/>
<dbReference type="KEGG" id="zju:107404111"/>
<dbReference type="InterPro" id="IPR001752">
    <property type="entry name" value="Kinesin_motor_dom"/>
</dbReference>
<keyword evidence="2" id="KW-0547">Nucleotide-binding</keyword>
<dbReference type="FunCoup" id="A0A6P3YW66">
    <property type="interactions" value="363"/>
</dbReference>
<evidence type="ECO:0000313" key="7">
    <source>
        <dbReference type="RefSeq" id="XP_015866544.3"/>
    </source>
</evidence>
<dbReference type="PRINTS" id="PR00380">
    <property type="entry name" value="KINESINHEAVY"/>
</dbReference>
<keyword evidence="6" id="KW-1185">Reference proteome</keyword>
<sequence>MAPTPSSSSKSNQNHMTQIKTPQSKHRLQFHASKTCPSPNPHSTAKDPPTEHPVEVIARIRDYPDRKDQQQPISTLQIKPQKQSIRVRADFGYRDFTLDGVSLSEEEDLGGFYCKFVQSRMNRVKLGDKCTIMMYGPTGSGKSHTMFGCSKEPGIVYRSLKDILGDGEEEDDKNGEIGVGTFVQVSILEIYNEEIYDLLSNGGGGGFGLGWPKGNGSNSKVKLEVMGKKAKNASFISGHEAGKISKEIQKVEKRRIVKSTLCNDRSSRSHCMVILDVPTVGGRLMLVDMAGSENIDQAGQVGFEAKMQTAKINQGNIALKRVVESIANGDSHVPFRDSKLTMLLQDSFEDDKSKILMILCASPDPKEIHKTICTLEYGAKAKCIVRGPLTPTKDKIGAEDSSSAVILGSRLAAMDEFILKLQRENKLREKEKIEAHKELMKKEEEVSALRARLKLLEERGPGINEEEINVKVKERTQIVKCELERKLEECQRMANERILQQQQEVEMLRLRLEEIEFELRTGDGNNRESISKENDVCGIAKRLLGIYANEDPGMVKSMDLDMDDQSELKFVGGVIHQNDESGIQAVNQPNLNTLNTVLENGIFAPKFGDKVSLSTVFEEEEEEQNMEDEEEEKEVIEEKRILVDGSTPNTNIESLAYLKGEDDYYKGRSEDRLVDLDSSKRLKRIQNIFSLCGNHRELSHHIRKQSENIDPKSYPEMVTAGDDTILKPFSKEISEVQKFVPAAEDVKDLPAVTKGTQCQNLPLSPLPLRPLENILPATPNSCFLHKDGLSPKVSPNLGSTPFITVRKH</sequence>
<dbReference type="Proteomes" id="UP001652623">
    <property type="component" value="Chromosome 3"/>
</dbReference>
<feature type="domain" description="Kinesin motor" evidence="5">
    <location>
        <begin position="53"/>
        <end position="384"/>
    </location>
</feature>
<feature type="compositionally biased region" description="Polar residues" evidence="4">
    <location>
        <begin position="1"/>
        <end position="22"/>
    </location>
</feature>
<protein>
    <submittedName>
        <fullName evidence="7">Kinesin-like protein KIN-10A</fullName>
    </submittedName>
</protein>
<keyword evidence="3" id="KW-0175">Coiled coil</keyword>
<evidence type="ECO:0000256" key="4">
    <source>
        <dbReference type="SAM" id="MobiDB-lite"/>
    </source>
</evidence>
<dbReference type="PROSITE" id="PS50067">
    <property type="entry name" value="KINESIN_MOTOR_2"/>
    <property type="match status" value="1"/>
</dbReference>
<dbReference type="InterPro" id="IPR036961">
    <property type="entry name" value="Kinesin_motor_dom_sf"/>
</dbReference>
<dbReference type="GO" id="GO:0003777">
    <property type="term" value="F:microtubule motor activity"/>
    <property type="evidence" value="ECO:0007669"/>
    <property type="project" value="InterPro"/>
</dbReference>
<dbReference type="GO" id="GO:0005524">
    <property type="term" value="F:ATP binding"/>
    <property type="evidence" value="ECO:0007669"/>
    <property type="project" value="UniProtKB-UniRule"/>
</dbReference>
<dbReference type="GO" id="GO:0005871">
    <property type="term" value="C:kinesin complex"/>
    <property type="evidence" value="ECO:0007669"/>
    <property type="project" value="TreeGrafter"/>
</dbReference>
<evidence type="ECO:0000256" key="2">
    <source>
        <dbReference type="PROSITE-ProRule" id="PRU00283"/>
    </source>
</evidence>
<keyword evidence="2" id="KW-0067">ATP-binding</keyword>
<dbReference type="InParanoid" id="A0A6P3YW66"/>
<evidence type="ECO:0000313" key="6">
    <source>
        <dbReference type="Proteomes" id="UP001652623"/>
    </source>
</evidence>
<dbReference type="GeneID" id="107404111"/>
<dbReference type="InterPro" id="IPR027640">
    <property type="entry name" value="Kinesin-like_fam"/>
</dbReference>
<gene>
    <name evidence="7" type="primary">LOC107404111</name>
</gene>
<dbReference type="SUPFAM" id="SSF52540">
    <property type="entry name" value="P-loop containing nucleoside triphosphate hydrolases"/>
    <property type="match status" value="1"/>
</dbReference>
<keyword evidence="1 2" id="KW-0505">Motor protein</keyword>
<feature type="binding site" evidence="2">
    <location>
        <begin position="136"/>
        <end position="143"/>
    </location>
    <ligand>
        <name>ATP</name>
        <dbReference type="ChEBI" id="CHEBI:30616"/>
    </ligand>
</feature>
<dbReference type="PANTHER" id="PTHR24115">
    <property type="entry name" value="KINESIN-RELATED"/>
    <property type="match status" value="1"/>
</dbReference>
<dbReference type="GO" id="GO:0007018">
    <property type="term" value="P:microtubule-based movement"/>
    <property type="evidence" value="ECO:0007669"/>
    <property type="project" value="InterPro"/>
</dbReference>
<dbReference type="RefSeq" id="XP_015866544.3">
    <property type="nucleotide sequence ID" value="XM_016011058.4"/>
</dbReference>
<name>A0A6P3YW66_ZIZJJ</name>